<evidence type="ECO:0000313" key="2">
    <source>
        <dbReference type="Proteomes" id="UP000092952"/>
    </source>
</evidence>
<dbReference type="Gene3D" id="1.20.5.340">
    <property type="match status" value="1"/>
</dbReference>
<dbReference type="OrthoDB" id="7063875at2"/>
<accession>A0A1B1YW94</accession>
<dbReference type="Gene3D" id="1.20.1270.70">
    <property type="entry name" value="Designed single chain three-helix bundle"/>
    <property type="match status" value="1"/>
</dbReference>
<reference evidence="2" key="1">
    <citation type="submission" date="2016-03" db="EMBL/GenBank/DDBJ databases">
        <title>Complete genome sequence of Solimmundus cernigliae, representing a novel lineage of polycyclic aromatic hydrocarbon degraders within the Gammaproteobacteria.</title>
        <authorList>
            <person name="Singleton D.R."/>
            <person name="Dickey A.N."/>
            <person name="Scholl E.H."/>
            <person name="Wright F.A."/>
            <person name="Aitken M.D."/>
        </authorList>
    </citation>
    <scope>NUCLEOTIDE SEQUENCE [LARGE SCALE GENOMIC DNA]</scope>
    <source>
        <strain evidence="2">TR3.2</strain>
    </source>
</reference>
<organism evidence="1 2">
    <name type="scientific">Immundisolibacter cernigliae</name>
    <dbReference type="NCBI Taxonomy" id="1810504"/>
    <lineage>
        <taxon>Bacteria</taxon>
        <taxon>Pseudomonadati</taxon>
        <taxon>Pseudomonadota</taxon>
        <taxon>Gammaproteobacteria</taxon>
        <taxon>Immundisolibacterales</taxon>
        <taxon>Immundisolibacteraceae</taxon>
        <taxon>Immundisolibacter</taxon>
    </lineage>
</organism>
<dbReference type="AlphaFoldDB" id="A0A1B1YW94"/>
<dbReference type="EMBL" id="CP014671">
    <property type="protein sequence ID" value="ANX05114.1"/>
    <property type="molecule type" value="Genomic_DNA"/>
</dbReference>
<dbReference type="RefSeq" id="WP_068806639.1">
    <property type="nucleotide sequence ID" value="NZ_CP014671.1"/>
</dbReference>
<dbReference type="STRING" id="1810504.PG2T_13615"/>
<dbReference type="SUPFAM" id="SSF57997">
    <property type="entry name" value="Tropomyosin"/>
    <property type="match status" value="1"/>
</dbReference>
<dbReference type="InParanoid" id="A0A1B1YW94"/>
<dbReference type="Proteomes" id="UP000092952">
    <property type="component" value="Chromosome"/>
</dbReference>
<gene>
    <name evidence="1" type="ORF">PG2T_13615</name>
</gene>
<name>A0A1B1YW94_9GAMM</name>
<keyword evidence="2" id="KW-1185">Reference proteome</keyword>
<evidence type="ECO:0000313" key="1">
    <source>
        <dbReference type="EMBL" id="ANX05114.1"/>
    </source>
</evidence>
<sequence length="666" mass="70965">MATVYLEPQDLTPAQAARVLTLLNTAGSAQALAAAIEIPGELDIGTRLAQRLLDARAALGGRFTELRQVRAVRLIGPERFTEICAAALGLDPRRWITQIGTFTDRQAELEAQLARLAALADGTQAQREGARLDLTAKPQPLWLGQALDVRLVCTDSGGQPLPGRRVTVSTSTGTLEVAFGYAVTRAAGVTVRTGADGSANLTLRLTPPDGLTAEQQALLEGALGTLDPQAESAADLGPALAALAEVYTRERAGTLRAALDLYARQYRAVFVDRLNFGGAGVAFALETSVLRADLHGADGAAHAGGAGSLAHAVLVAHHRNWVGAWLDALGEYVAGRAALDAAFSGATRRGTTGQRLVNDLVAEAQVYIAGLPGIAAQWAAQRRVNTAMQRYLARDTANLDLPTRQGLFAQLTDAAQQITPESRGTLAAVAQAKAELGTRIEQVGGISGALADEMRGLRTEVVARAQDVSRTAATVAQQAAQVQTDRAAVSADRQRVETRTTEFDTRFATFNTRYDDFNTRYQGFTVDFGSFQTDYGQFRTDAAAIDTRIAGAETDINRLETQTATLGQRVTTLDTQTATLNQRVATLDTRTTTLTQQVGVLDTRTTTLTQQVGTLDTRTNTLTQQVGALDTRTTTLNQQVTTLNTQNSALTRDVTTLRTDVGRISR</sequence>
<proteinExistence type="predicted"/>
<protein>
    <submittedName>
        <fullName evidence="1">Uncharacterized protein</fullName>
    </submittedName>
</protein>
<dbReference type="KEGG" id="gbi:PG2T_13615"/>